<dbReference type="AlphaFoldDB" id="A0A9P5PUP3"/>
<organism evidence="1 2">
    <name type="scientific">Rhodocollybia butyracea</name>
    <dbReference type="NCBI Taxonomy" id="206335"/>
    <lineage>
        <taxon>Eukaryota</taxon>
        <taxon>Fungi</taxon>
        <taxon>Dikarya</taxon>
        <taxon>Basidiomycota</taxon>
        <taxon>Agaricomycotina</taxon>
        <taxon>Agaricomycetes</taxon>
        <taxon>Agaricomycetidae</taxon>
        <taxon>Agaricales</taxon>
        <taxon>Marasmiineae</taxon>
        <taxon>Omphalotaceae</taxon>
        <taxon>Rhodocollybia</taxon>
    </lineage>
</organism>
<name>A0A9P5PUP3_9AGAR</name>
<comment type="caution">
    <text evidence="1">The sequence shown here is derived from an EMBL/GenBank/DDBJ whole genome shotgun (WGS) entry which is preliminary data.</text>
</comment>
<reference evidence="1" key="1">
    <citation type="submission" date="2020-11" db="EMBL/GenBank/DDBJ databases">
        <authorList>
            <consortium name="DOE Joint Genome Institute"/>
            <person name="Ahrendt S."/>
            <person name="Riley R."/>
            <person name="Andreopoulos W."/>
            <person name="Labutti K."/>
            <person name="Pangilinan J."/>
            <person name="Ruiz-Duenas F.J."/>
            <person name="Barrasa J.M."/>
            <person name="Sanchez-Garcia M."/>
            <person name="Camarero S."/>
            <person name="Miyauchi S."/>
            <person name="Serrano A."/>
            <person name="Linde D."/>
            <person name="Babiker R."/>
            <person name="Drula E."/>
            <person name="Ayuso-Fernandez I."/>
            <person name="Pacheco R."/>
            <person name="Padilla G."/>
            <person name="Ferreira P."/>
            <person name="Barriuso J."/>
            <person name="Kellner H."/>
            <person name="Castanera R."/>
            <person name="Alfaro M."/>
            <person name="Ramirez L."/>
            <person name="Pisabarro A.G."/>
            <person name="Kuo A."/>
            <person name="Tritt A."/>
            <person name="Lipzen A."/>
            <person name="He G."/>
            <person name="Yan M."/>
            <person name="Ng V."/>
            <person name="Cullen D."/>
            <person name="Martin F."/>
            <person name="Rosso M.-N."/>
            <person name="Henrissat B."/>
            <person name="Hibbett D."/>
            <person name="Martinez A.T."/>
            <person name="Grigoriev I.V."/>
        </authorList>
    </citation>
    <scope>NUCLEOTIDE SEQUENCE</scope>
    <source>
        <strain evidence="1">AH 40177</strain>
    </source>
</reference>
<evidence type="ECO:0000313" key="1">
    <source>
        <dbReference type="EMBL" id="KAF9068425.1"/>
    </source>
</evidence>
<proteinExistence type="predicted"/>
<dbReference type="Proteomes" id="UP000772434">
    <property type="component" value="Unassembled WGS sequence"/>
</dbReference>
<gene>
    <name evidence="1" type="ORF">BDP27DRAFT_1327326</name>
</gene>
<dbReference type="EMBL" id="JADNRY010000061">
    <property type="protein sequence ID" value="KAF9068425.1"/>
    <property type="molecule type" value="Genomic_DNA"/>
</dbReference>
<evidence type="ECO:0000313" key="2">
    <source>
        <dbReference type="Proteomes" id="UP000772434"/>
    </source>
</evidence>
<protein>
    <submittedName>
        <fullName evidence="1">Uncharacterized protein</fullName>
    </submittedName>
</protein>
<sequence>MNKTTNMSAASAHRSRIGRIRVVYDSSNWNPTIHHYPTFSCDKRTRLNIKNDKNLHTGRWTRMG</sequence>
<accession>A0A9P5PUP3</accession>
<keyword evidence="2" id="KW-1185">Reference proteome</keyword>